<gene>
    <name evidence="1" type="ordered locus">BP1026B_I1032</name>
</gene>
<name>A0A0H3HIE4_BURP2</name>
<dbReference type="EMBL" id="CP002833">
    <property type="protein sequence ID" value="AFI65682.1"/>
    <property type="molecule type" value="Genomic_DNA"/>
</dbReference>
<dbReference type="Proteomes" id="UP000010087">
    <property type="component" value="Chromosome 1"/>
</dbReference>
<reference evidence="1 2" key="1">
    <citation type="journal article" date="2012" name="PLoS ONE">
        <title>Evolution of Burkholderia pseudomallei in recurrent melioidosis.</title>
        <authorList>
            <person name="Hayden H.S."/>
            <person name="Lim R."/>
            <person name="Brittnacher M.J."/>
            <person name="Sims E.H."/>
            <person name="Ramage E.R."/>
            <person name="Fong C."/>
            <person name="Wu Z."/>
            <person name="Crist E."/>
            <person name="Chang J."/>
            <person name="Zhou Y."/>
            <person name="Radey M."/>
            <person name="Rohmer L."/>
            <person name="Haugen E."/>
            <person name="Gillett W."/>
            <person name="Wuthiekanun V."/>
            <person name="Peacock S.J."/>
            <person name="Kaul R."/>
            <person name="Miller S.I."/>
            <person name="Manoil C."/>
            <person name="Jacobs M.A."/>
        </authorList>
    </citation>
    <scope>NUCLEOTIDE SEQUENCE [LARGE SCALE GENOMIC DNA]</scope>
    <source>
        <strain evidence="1 2">1026b</strain>
    </source>
</reference>
<evidence type="ECO:0000313" key="1">
    <source>
        <dbReference type="EMBL" id="AFI65682.1"/>
    </source>
</evidence>
<proteinExistence type="predicted"/>
<organism evidence="1 2">
    <name type="scientific">Burkholderia pseudomallei (strain 1026b)</name>
    <dbReference type="NCBI Taxonomy" id="884204"/>
    <lineage>
        <taxon>Bacteria</taxon>
        <taxon>Pseudomonadati</taxon>
        <taxon>Pseudomonadota</taxon>
        <taxon>Betaproteobacteria</taxon>
        <taxon>Burkholderiales</taxon>
        <taxon>Burkholderiaceae</taxon>
        <taxon>Burkholderia</taxon>
        <taxon>pseudomallei group</taxon>
    </lineage>
</organism>
<evidence type="ECO:0000313" key="2">
    <source>
        <dbReference type="Proteomes" id="UP000010087"/>
    </source>
</evidence>
<dbReference type="AlphaFoldDB" id="A0A0H3HIE4"/>
<sequence length="67" mass="7565">MLNVPPLQSVYRVAMVRMRQRDTPPSRAAAYAETDPNETAQTIVLLKNCQDCAMHQKDLTFNSDALK</sequence>
<dbReference type="KEGG" id="bpz:BP1026B_I1032"/>
<protein>
    <submittedName>
        <fullName evidence="1">Uncharacterized protein</fullName>
    </submittedName>
</protein>
<accession>A0A0H3HIE4</accession>